<evidence type="ECO:0000313" key="2">
    <source>
        <dbReference type="EMBL" id="OUZ38512.1"/>
    </source>
</evidence>
<dbReference type="RefSeq" id="WP_087617746.1">
    <property type="nucleotide sequence ID" value="NZ_JAFBEY010000006.1"/>
</dbReference>
<evidence type="ECO:0000256" key="1">
    <source>
        <dbReference type="SAM" id="SignalP"/>
    </source>
</evidence>
<organism evidence="2 3">
    <name type="scientific">Solibacillus kalamii</name>
    <dbReference type="NCBI Taxonomy" id="1748298"/>
    <lineage>
        <taxon>Bacteria</taxon>
        <taxon>Bacillati</taxon>
        <taxon>Bacillota</taxon>
        <taxon>Bacilli</taxon>
        <taxon>Bacillales</taxon>
        <taxon>Caryophanaceae</taxon>
        <taxon>Solibacillus</taxon>
    </lineage>
</organism>
<protein>
    <submittedName>
        <fullName evidence="2">Amino acid oxidase</fullName>
    </submittedName>
</protein>
<feature type="chain" id="PRO_5046758140" evidence="1">
    <location>
        <begin position="23"/>
        <end position="171"/>
    </location>
</feature>
<dbReference type="EMBL" id="NHNT01000008">
    <property type="protein sequence ID" value="OUZ38512.1"/>
    <property type="molecule type" value="Genomic_DNA"/>
</dbReference>
<gene>
    <name evidence="2" type="ORF">CBM15_12215</name>
</gene>
<keyword evidence="1" id="KW-0732">Signal</keyword>
<reference evidence="2 3" key="1">
    <citation type="journal article" date="2017" name="Int. J. Syst. Evol. Microbiol.">
        <title>Solibacillus kalamii sp. nov., isolated from a high-efficiency particulate arrestance filter system used in the International Space Station.</title>
        <authorList>
            <person name="Checinska Sielaff A."/>
            <person name="Kumar R.M."/>
            <person name="Pal D."/>
            <person name="Mayilraj S."/>
            <person name="Venkateswaran K."/>
        </authorList>
    </citation>
    <scope>NUCLEOTIDE SEQUENCE [LARGE SCALE GENOMIC DNA]</scope>
    <source>
        <strain evidence="2 3">ISSFR-015</strain>
    </source>
</reference>
<name>A0ABX3ZGC3_9BACL</name>
<evidence type="ECO:0000313" key="3">
    <source>
        <dbReference type="Proteomes" id="UP000196594"/>
    </source>
</evidence>
<sequence length="171" mass="19887">MKLHMILSIMSILFLLNLSACSKEEVKYDGEPLKIAVIGDLPELNNEKIHFESISLNELSEDTVQISTNYDAIMITPLMFEEASNDRFVEVYTSTKIPFIFFDSEKRNLPFTNSGLTYESARWEALKNGSHTTIYLSDINANREDAWYFYLNDKKELDVLYKEIFEKVEML</sequence>
<proteinExistence type="predicted"/>
<dbReference type="Proteomes" id="UP000196594">
    <property type="component" value="Unassembled WGS sequence"/>
</dbReference>
<accession>A0ABX3ZGC3</accession>
<keyword evidence="3" id="KW-1185">Reference proteome</keyword>
<comment type="caution">
    <text evidence="2">The sequence shown here is derived from an EMBL/GenBank/DDBJ whole genome shotgun (WGS) entry which is preliminary data.</text>
</comment>
<feature type="signal peptide" evidence="1">
    <location>
        <begin position="1"/>
        <end position="22"/>
    </location>
</feature>